<proteinExistence type="inferred from homology"/>
<dbReference type="OrthoDB" id="9805575at2"/>
<evidence type="ECO:0000256" key="3">
    <source>
        <dbReference type="ARBA" id="ARBA00022833"/>
    </source>
</evidence>
<gene>
    <name evidence="5" type="ORF">C1707_17060</name>
    <name evidence="6" type="ORF">CFHF_10525</name>
</gene>
<dbReference type="InterPro" id="IPR011057">
    <property type="entry name" value="Mss4-like_sf"/>
</dbReference>
<accession>A0A2N5CUG4</accession>
<dbReference type="GO" id="GO:0016846">
    <property type="term" value="F:carbon-sulfur lyase activity"/>
    <property type="evidence" value="ECO:0007669"/>
    <property type="project" value="InterPro"/>
</dbReference>
<dbReference type="EMBL" id="CP026100">
    <property type="protein sequence ID" value="AYV47828.1"/>
    <property type="molecule type" value="Genomic_DNA"/>
</dbReference>
<keyword evidence="2" id="KW-0479">Metal-binding</keyword>
<dbReference type="PROSITE" id="PS51891">
    <property type="entry name" value="CENP_V_GFA"/>
    <property type="match status" value="1"/>
</dbReference>
<dbReference type="KEGG" id="cfh:C1707_17060"/>
<dbReference type="Proteomes" id="UP000234483">
    <property type="component" value="Unassembled WGS sequence"/>
</dbReference>
<dbReference type="SUPFAM" id="SSF51316">
    <property type="entry name" value="Mss4-like"/>
    <property type="match status" value="1"/>
</dbReference>
<evidence type="ECO:0000256" key="1">
    <source>
        <dbReference type="ARBA" id="ARBA00005495"/>
    </source>
</evidence>
<organism evidence="6 7">
    <name type="scientific">Caulobacter flavus</name>
    <dbReference type="NCBI Taxonomy" id="1679497"/>
    <lineage>
        <taxon>Bacteria</taxon>
        <taxon>Pseudomonadati</taxon>
        <taxon>Pseudomonadota</taxon>
        <taxon>Alphaproteobacteria</taxon>
        <taxon>Caulobacterales</taxon>
        <taxon>Caulobacteraceae</taxon>
        <taxon>Caulobacter</taxon>
    </lineage>
</organism>
<feature type="domain" description="CENP-V/GFA" evidence="4">
    <location>
        <begin position="4"/>
        <end position="116"/>
    </location>
</feature>
<dbReference type="Proteomes" id="UP000281192">
    <property type="component" value="Chromosome"/>
</dbReference>
<dbReference type="PANTHER" id="PTHR28620">
    <property type="entry name" value="CENTROMERE PROTEIN V"/>
    <property type="match status" value="1"/>
</dbReference>
<dbReference type="InterPro" id="IPR006913">
    <property type="entry name" value="CENP-V/GFA"/>
</dbReference>
<dbReference type="InterPro" id="IPR052355">
    <property type="entry name" value="CENP-V-like"/>
</dbReference>
<keyword evidence="8" id="KW-1185">Reference proteome</keyword>
<name>A0A2N5CUG4_9CAUL</name>
<evidence type="ECO:0000313" key="5">
    <source>
        <dbReference type="EMBL" id="AYV47828.1"/>
    </source>
</evidence>
<evidence type="ECO:0000256" key="2">
    <source>
        <dbReference type="ARBA" id="ARBA00022723"/>
    </source>
</evidence>
<evidence type="ECO:0000313" key="7">
    <source>
        <dbReference type="Proteomes" id="UP000234483"/>
    </source>
</evidence>
<dbReference type="PANTHER" id="PTHR28620:SF1">
    <property type="entry name" value="CENP-V_GFA DOMAIN-CONTAINING PROTEIN"/>
    <property type="match status" value="1"/>
</dbReference>
<evidence type="ECO:0000313" key="8">
    <source>
        <dbReference type="Proteomes" id="UP000281192"/>
    </source>
</evidence>
<dbReference type="AlphaFoldDB" id="A0A2N5CUG4"/>
<sequence length="116" mass="12496">MSKHVGGCQCGRVRFEVEADLAETITCNCSRCGKLGSVLAFAPIEQFTLLSGEDALTEYRFNTGKIQHLFCADCGIESFARGEAPNGARMAAINVRCVDGVDVFALEPQQVDGKSF</sequence>
<dbReference type="GO" id="GO:0046872">
    <property type="term" value="F:metal ion binding"/>
    <property type="evidence" value="ECO:0007669"/>
    <property type="project" value="UniProtKB-KW"/>
</dbReference>
<dbReference type="RefSeq" id="WP_101712971.1">
    <property type="nucleotide sequence ID" value="NZ_CP026100.1"/>
</dbReference>
<reference evidence="6 7" key="1">
    <citation type="submission" date="2017-12" db="EMBL/GenBank/DDBJ databases">
        <title>The genome sequence of Caulobacter flavus CGMCC1 15093.</title>
        <authorList>
            <person name="Gao J."/>
            <person name="Mao X."/>
            <person name="Sun J."/>
        </authorList>
    </citation>
    <scope>NUCLEOTIDE SEQUENCE [LARGE SCALE GENOMIC DNA]</scope>
    <source>
        <strain evidence="6 7">CGMCC1 15093</strain>
    </source>
</reference>
<dbReference type="Pfam" id="PF04828">
    <property type="entry name" value="GFA"/>
    <property type="match status" value="1"/>
</dbReference>
<reference evidence="5 8" key="2">
    <citation type="submission" date="2018-01" db="EMBL/GenBank/DDBJ databases">
        <title>Complete genome sequence of Caulobacter flavus RHGG3.</title>
        <authorList>
            <person name="Yang E."/>
        </authorList>
    </citation>
    <scope>NUCLEOTIDE SEQUENCE [LARGE SCALE GENOMIC DNA]</scope>
    <source>
        <strain evidence="5 8">RHGG3</strain>
    </source>
</reference>
<dbReference type="EMBL" id="PJRQ01000019">
    <property type="protein sequence ID" value="PLR16913.1"/>
    <property type="molecule type" value="Genomic_DNA"/>
</dbReference>
<evidence type="ECO:0000259" key="4">
    <source>
        <dbReference type="PROSITE" id="PS51891"/>
    </source>
</evidence>
<protein>
    <submittedName>
        <fullName evidence="6">Aldehyde-activating protein</fullName>
    </submittedName>
</protein>
<dbReference type="Gene3D" id="2.170.150.70">
    <property type="match status" value="1"/>
</dbReference>
<comment type="similarity">
    <text evidence="1">Belongs to the Gfa family.</text>
</comment>
<evidence type="ECO:0000313" key="6">
    <source>
        <dbReference type="EMBL" id="PLR16913.1"/>
    </source>
</evidence>
<keyword evidence="3" id="KW-0862">Zinc</keyword>